<reference evidence="10 11" key="1">
    <citation type="submission" date="2020-08" db="EMBL/GenBank/DDBJ databases">
        <title>Genomic Encyclopedia of Type Strains, Phase IV (KMG-IV): sequencing the most valuable type-strain genomes for metagenomic binning, comparative biology and taxonomic classification.</title>
        <authorList>
            <person name="Goeker M."/>
        </authorList>
    </citation>
    <scope>NUCLEOTIDE SEQUENCE [LARGE SCALE GENOMIC DNA]</scope>
    <source>
        <strain evidence="10 11">DSM 18233</strain>
    </source>
</reference>
<dbReference type="PANTHER" id="PTHR30435:SF18">
    <property type="entry name" value="FLAGELLAR BASAL-BODY ROD PROTEIN FLGF"/>
    <property type="match status" value="1"/>
</dbReference>
<keyword evidence="10" id="KW-0969">Cilium</keyword>
<dbReference type="InterPro" id="IPR012836">
    <property type="entry name" value="FlgF"/>
</dbReference>
<accession>A0A840RM64</accession>
<keyword evidence="3 6" id="KW-0975">Bacterial flagellum</keyword>
<keyword evidence="11" id="KW-1185">Reference proteome</keyword>
<dbReference type="Pfam" id="PF22692">
    <property type="entry name" value="LlgE_F_G_D1"/>
    <property type="match status" value="1"/>
</dbReference>
<dbReference type="GO" id="GO:0071978">
    <property type="term" value="P:bacterial-type flagellum-dependent swarming motility"/>
    <property type="evidence" value="ECO:0007669"/>
    <property type="project" value="TreeGrafter"/>
</dbReference>
<keyword evidence="10" id="KW-0966">Cell projection</keyword>
<evidence type="ECO:0000256" key="2">
    <source>
        <dbReference type="ARBA" id="ARBA00009677"/>
    </source>
</evidence>
<evidence type="ECO:0000256" key="6">
    <source>
        <dbReference type="RuleBase" id="RU362116"/>
    </source>
</evidence>
<dbReference type="GO" id="GO:0030694">
    <property type="term" value="C:bacterial-type flagellum basal body, rod"/>
    <property type="evidence" value="ECO:0007669"/>
    <property type="project" value="UniProtKB-UniRule"/>
</dbReference>
<evidence type="ECO:0000256" key="3">
    <source>
        <dbReference type="ARBA" id="ARBA00023143"/>
    </source>
</evidence>
<dbReference type="InterPro" id="IPR019776">
    <property type="entry name" value="Flagellar_basal_body_rod_CS"/>
</dbReference>
<feature type="domain" description="Flagellar hook protein FlgE/F/G-like D1" evidence="9">
    <location>
        <begin position="81"/>
        <end position="144"/>
    </location>
</feature>
<dbReference type="RefSeq" id="WP_184103426.1">
    <property type="nucleotide sequence ID" value="NZ_JACHHN010000012.1"/>
</dbReference>
<dbReference type="NCBIfam" id="TIGR02490">
    <property type="entry name" value="flgF"/>
    <property type="match status" value="1"/>
</dbReference>
<evidence type="ECO:0000259" key="9">
    <source>
        <dbReference type="Pfam" id="PF22692"/>
    </source>
</evidence>
<dbReference type="PROSITE" id="PS00588">
    <property type="entry name" value="FLAGELLA_BB_ROD"/>
    <property type="match status" value="1"/>
</dbReference>
<comment type="subunit">
    <text evidence="4 6">The basal body constitutes a major portion of the flagellar organelle and consists of five rings (E,L,P,S, and M) mounted on a central rod. The rod consists of about 26 subunits of FlgG in the distal portion, and FlgB, FlgC and FlgF are thought to build up the proximal portion of the rod with about 6 subunits each.</text>
</comment>
<feature type="domain" description="Flagellar basal-body/hook protein C-terminal" evidence="8">
    <location>
        <begin position="198"/>
        <end position="238"/>
    </location>
</feature>
<proteinExistence type="inferred from homology"/>
<gene>
    <name evidence="10" type="ORF">HNQ50_004376</name>
</gene>
<evidence type="ECO:0000256" key="4">
    <source>
        <dbReference type="ARBA" id="ARBA00038560"/>
    </source>
</evidence>
<comment type="caution">
    <text evidence="10">The sequence shown here is derived from an EMBL/GenBank/DDBJ whole genome shotgun (WGS) entry which is preliminary data.</text>
</comment>
<organism evidence="10 11">
    <name type="scientific">Silvimonas terrae</name>
    <dbReference type="NCBI Taxonomy" id="300266"/>
    <lineage>
        <taxon>Bacteria</taxon>
        <taxon>Pseudomonadati</taxon>
        <taxon>Pseudomonadota</taxon>
        <taxon>Betaproteobacteria</taxon>
        <taxon>Neisseriales</taxon>
        <taxon>Chitinibacteraceae</taxon>
        <taxon>Silvimonas</taxon>
    </lineage>
</organism>
<keyword evidence="10" id="KW-0282">Flagellum</keyword>
<dbReference type="InterPro" id="IPR053967">
    <property type="entry name" value="LlgE_F_G-like_D1"/>
</dbReference>
<dbReference type="InterPro" id="IPR020013">
    <property type="entry name" value="Flagellar_FlgE/F/G"/>
</dbReference>
<comment type="subcellular location">
    <subcellularLocation>
        <location evidence="1 6">Bacterial flagellum basal body</location>
    </subcellularLocation>
</comment>
<evidence type="ECO:0000259" key="8">
    <source>
        <dbReference type="Pfam" id="PF06429"/>
    </source>
</evidence>
<dbReference type="InterPro" id="IPR037925">
    <property type="entry name" value="FlgE/F/G-like"/>
</dbReference>
<evidence type="ECO:0000256" key="1">
    <source>
        <dbReference type="ARBA" id="ARBA00004117"/>
    </source>
</evidence>
<dbReference type="PANTHER" id="PTHR30435">
    <property type="entry name" value="FLAGELLAR PROTEIN"/>
    <property type="match status" value="1"/>
</dbReference>
<dbReference type="Proteomes" id="UP000543030">
    <property type="component" value="Unassembled WGS sequence"/>
</dbReference>
<protein>
    <recommendedName>
        <fullName evidence="5 6">Flagellar basal-body rod protein FlgF</fullName>
    </recommendedName>
</protein>
<dbReference type="NCBIfam" id="TIGR03506">
    <property type="entry name" value="FlgEFG_subfam"/>
    <property type="match status" value="1"/>
</dbReference>
<dbReference type="SUPFAM" id="SSF117143">
    <property type="entry name" value="Flagellar hook protein flgE"/>
    <property type="match status" value="1"/>
</dbReference>
<evidence type="ECO:0000313" key="10">
    <source>
        <dbReference type="EMBL" id="MBB5193618.1"/>
    </source>
</evidence>
<dbReference type="EMBL" id="JACHHN010000012">
    <property type="protein sequence ID" value="MBB5193618.1"/>
    <property type="molecule type" value="Genomic_DNA"/>
</dbReference>
<dbReference type="AlphaFoldDB" id="A0A840RM64"/>
<dbReference type="InterPro" id="IPR010930">
    <property type="entry name" value="Flg_bb/hook_C_dom"/>
</dbReference>
<comment type="similarity">
    <text evidence="2 6">Belongs to the flagella basal body rod proteins family.</text>
</comment>
<evidence type="ECO:0000256" key="5">
    <source>
        <dbReference type="ARBA" id="ARBA00040228"/>
    </source>
</evidence>
<evidence type="ECO:0000259" key="7">
    <source>
        <dbReference type="Pfam" id="PF00460"/>
    </source>
</evidence>
<dbReference type="InterPro" id="IPR001444">
    <property type="entry name" value="Flag_bb_rod_N"/>
</dbReference>
<sequence length="245" mass="25682">MDRLIYVAMTGAKQSMQRQATVSSNLANAATPGFRADLDAFRAVPVLGEGAQTRAFVVAQSTGADLSPGVIQSTGRDMDAAINGDGWFTVQTGTGEAYTRNGGFEIDSSGLLKTRSGLVVMGENGPITVPDNTRISFGSDGTISGTPLDNPSATTDLGRLKLVNPAGTDVYKGSDGLFRMRDGSAAQPDDSVEVAPDALENSNVNTVDELVNMIGSQRHYDMQVQLIQTADTNARAVASVIQFTS</sequence>
<dbReference type="Pfam" id="PF00460">
    <property type="entry name" value="Flg_bb_rod"/>
    <property type="match status" value="1"/>
</dbReference>
<dbReference type="NCBIfam" id="NF009280">
    <property type="entry name" value="PRK12640.1"/>
    <property type="match status" value="1"/>
</dbReference>
<dbReference type="Pfam" id="PF06429">
    <property type="entry name" value="Flg_bbr_C"/>
    <property type="match status" value="1"/>
</dbReference>
<evidence type="ECO:0000313" key="11">
    <source>
        <dbReference type="Proteomes" id="UP000543030"/>
    </source>
</evidence>
<feature type="domain" description="Flagellar basal body rod protein N-terminal" evidence="7">
    <location>
        <begin position="5"/>
        <end position="35"/>
    </location>
</feature>
<name>A0A840RM64_9NEIS</name>